<dbReference type="InterPro" id="IPR022198">
    <property type="entry name" value="DUF3723"/>
</dbReference>
<evidence type="ECO:0000313" key="3">
    <source>
        <dbReference type="Proteomes" id="UP001390339"/>
    </source>
</evidence>
<comment type="caution">
    <text evidence="2">The sequence shown here is derived from an EMBL/GenBank/DDBJ whole genome shotgun (WGS) entry which is preliminary data.</text>
</comment>
<protein>
    <submittedName>
        <fullName evidence="2">Uncharacterized protein</fullName>
    </submittedName>
</protein>
<evidence type="ECO:0000313" key="2">
    <source>
        <dbReference type="EMBL" id="KAK8851792.1"/>
    </source>
</evidence>
<gene>
    <name evidence="2" type="ORF">PGQ11_014271</name>
</gene>
<feature type="compositionally biased region" description="Polar residues" evidence="1">
    <location>
        <begin position="827"/>
        <end position="837"/>
    </location>
</feature>
<feature type="compositionally biased region" description="Polar residues" evidence="1">
    <location>
        <begin position="965"/>
        <end position="974"/>
    </location>
</feature>
<keyword evidence="3" id="KW-1185">Reference proteome</keyword>
<dbReference type="Proteomes" id="UP001390339">
    <property type="component" value="Unassembled WGS sequence"/>
</dbReference>
<dbReference type="EMBL" id="JAPCWZ010000009">
    <property type="protein sequence ID" value="KAK8851792.1"/>
    <property type="molecule type" value="Genomic_DNA"/>
</dbReference>
<feature type="compositionally biased region" description="Polar residues" evidence="1">
    <location>
        <begin position="596"/>
        <end position="608"/>
    </location>
</feature>
<sequence length="974" mass="108425">MESDCVGIVQVPVSLLTFNPTPEFPQTFIQQYHSQEQLLRLDWGAILKLAETFRAGHCSPAKPEHHMRGVVTPELLSDILLSLGLSQDELIHKSAKEQYPFVSGNFQIWCIQGLRRALAAKKVFQAKACWVVRLFCKPAGPDRDLFIRNESEAFLQEVSFSDGAIYRKVRHYADKKDYAQCYKWIRRLSNCKRKNLLHLLRQKPLPGKDKQSIIKALDLLLPFTGLWDGLELGNIHKHLALHCEEQIIHKIHFICGVWNDIFKSLEAFRGLLDIQTPRILQFKAPSASRHDRELITKAMADGQLFPLITKAQHRKRLLHNILSLTVVIPSIKTLHENMKYFSIGAKIIQKHVGGNHVSGRRGPRLTLMRSVLRDWRQPAGKVEDGEGHYYLTEGPMTEQLAYTQLFLAALRHFPRLSNESPRQDTRGEVMNAKLGKEQLKRFCDGARELGFCNPKLDRPAQASDAPDEEVLLHEGLYESSSKSTTPHSLFILNDFIRAFFGTCDIKPKRVFRDIEMPTVVEPLTFDEQTAPLMDLDMPEVQGNKLAETRHTNSDPDQPNGFSSSNFDPVVSTGALLKMNFPKVSQARTGVSKRQRPTNSSHRVSTVLSGKQRKLKLPEIVREQTAVTAPSLAKSSKLPNRQVTRPTPRVPESSIDTTAKSDQPQVAPESSTVINGSLGILSDLPSRETARPTPQGPRRLLTPQHPQPRLNPSSHNEAPQTTLKPGTKRRLDSSNSHQVGLRPANLNDRSREKRMRLETFGNETVQQDGQDTRKHKATGAQDTSTKVDMTHLPSREAMRSVPAQRIPRISGHTEILSANLQQGSILSHANATSGNSPGRDSGDKPTDVAGPVDGQDGGITEPQEGGLSQDRSQPPAIVAMSIELDNPQPTHRPSAQELTTFVSDRRAGGFFGGYSLSQPSITSFSGNQEVGMSESGTLATLQVRSESDLFPVDSSPNDQDELDESISPTSNDSIL</sequence>
<feature type="compositionally biased region" description="Polar residues" evidence="1">
    <location>
        <begin position="709"/>
        <end position="723"/>
    </location>
</feature>
<organism evidence="2 3">
    <name type="scientific">Apiospora arundinis</name>
    <dbReference type="NCBI Taxonomy" id="335852"/>
    <lineage>
        <taxon>Eukaryota</taxon>
        <taxon>Fungi</taxon>
        <taxon>Dikarya</taxon>
        <taxon>Ascomycota</taxon>
        <taxon>Pezizomycotina</taxon>
        <taxon>Sordariomycetes</taxon>
        <taxon>Xylariomycetidae</taxon>
        <taxon>Amphisphaeriales</taxon>
        <taxon>Apiosporaceae</taxon>
        <taxon>Apiospora</taxon>
    </lineage>
</organism>
<feature type="region of interest" description="Disordered" evidence="1">
    <location>
        <begin position="548"/>
        <end position="567"/>
    </location>
</feature>
<feature type="region of interest" description="Disordered" evidence="1">
    <location>
        <begin position="943"/>
        <end position="974"/>
    </location>
</feature>
<reference evidence="2 3" key="1">
    <citation type="journal article" date="2024" name="IMA Fungus">
        <title>Apiospora arundinis, a panoply of carbohydrate-active enzymes and secondary metabolites.</title>
        <authorList>
            <person name="Sorensen T."/>
            <person name="Petersen C."/>
            <person name="Muurmann A.T."/>
            <person name="Christiansen J.V."/>
            <person name="Brundto M.L."/>
            <person name="Overgaard C.K."/>
            <person name="Boysen A.T."/>
            <person name="Wollenberg R.D."/>
            <person name="Larsen T.O."/>
            <person name="Sorensen J.L."/>
            <person name="Nielsen K.L."/>
            <person name="Sondergaard T.E."/>
        </authorList>
    </citation>
    <scope>NUCLEOTIDE SEQUENCE [LARGE SCALE GENOMIC DNA]</scope>
    <source>
        <strain evidence="2 3">AAU 773</strain>
    </source>
</reference>
<feature type="compositionally biased region" description="Polar residues" evidence="1">
    <location>
        <begin position="653"/>
        <end position="674"/>
    </location>
</feature>
<evidence type="ECO:0000256" key="1">
    <source>
        <dbReference type="SAM" id="MobiDB-lite"/>
    </source>
</evidence>
<feature type="region of interest" description="Disordered" evidence="1">
    <location>
        <begin position="627"/>
        <end position="805"/>
    </location>
</feature>
<feature type="region of interest" description="Disordered" evidence="1">
    <location>
        <begin position="584"/>
        <end position="610"/>
    </location>
</feature>
<dbReference type="Pfam" id="PF12520">
    <property type="entry name" value="DUF3723"/>
    <property type="match status" value="1"/>
</dbReference>
<name>A0ABR2HRY3_9PEZI</name>
<feature type="region of interest" description="Disordered" evidence="1">
    <location>
        <begin position="827"/>
        <end position="879"/>
    </location>
</feature>
<feature type="compositionally biased region" description="Polar residues" evidence="1">
    <location>
        <begin position="554"/>
        <end position="566"/>
    </location>
</feature>
<feature type="compositionally biased region" description="Polar residues" evidence="1">
    <location>
        <begin position="627"/>
        <end position="644"/>
    </location>
</feature>
<accession>A0ABR2HRY3</accession>
<feature type="compositionally biased region" description="Basic and acidic residues" evidence="1">
    <location>
        <begin position="747"/>
        <end position="756"/>
    </location>
</feature>
<proteinExistence type="predicted"/>